<dbReference type="GO" id="GO:0016773">
    <property type="term" value="F:phosphotransferase activity, alcohol group as acceptor"/>
    <property type="evidence" value="ECO:0007669"/>
    <property type="project" value="InterPro"/>
</dbReference>
<keyword evidence="3 7" id="KW-0547">Nucleotide-binding</keyword>
<dbReference type="PIRSF" id="PIRSF000706">
    <property type="entry name" value="Kanamycin_kin"/>
    <property type="match status" value="1"/>
</dbReference>
<dbReference type="GO" id="GO:0005524">
    <property type="term" value="F:ATP binding"/>
    <property type="evidence" value="ECO:0007669"/>
    <property type="project" value="UniProtKB-KW"/>
</dbReference>
<dbReference type="EMBL" id="DVHE01000013">
    <property type="protein sequence ID" value="HIR49982.1"/>
    <property type="molecule type" value="Genomic_DNA"/>
</dbReference>
<dbReference type="SUPFAM" id="SSF56112">
    <property type="entry name" value="Protein kinase-like (PK-like)"/>
    <property type="match status" value="1"/>
</dbReference>
<keyword evidence="9" id="KW-0460">Magnesium</keyword>
<keyword evidence="4 7" id="KW-0418">Kinase</keyword>
<protein>
    <submittedName>
        <fullName evidence="11">Aminoglycoside 3'-phosphotransferase</fullName>
    </submittedName>
</protein>
<proteinExistence type="inferred from homology"/>
<dbReference type="InterPro" id="IPR002575">
    <property type="entry name" value="Aminoglycoside_PTrfase"/>
</dbReference>
<organism evidence="11 12">
    <name type="scientific">Candidatus Avoscillospira avicola</name>
    <dbReference type="NCBI Taxonomy" id="2840706"/>
    <lineage>
        <taxon>Bacteria</taxon>
        <taxon>Bacillati</taxon>
        <taxon>Bacillota</taxon>
        <taxon>Clostridia</taxon>
        <taxon>Eubacteriales</taxon>
        <taxon>Oscillospiraceae</taxon>
        <taxon>Oscillospiraceae incertae sedis</taxon>
        <taxon>Candidatus Avoscillospira</taxon>
    </lineage>
</organism>
<keyword evidence="5 7" id="KW-0067">ATP-binding</keyword>
<reference evidence="11" key="2">
    <citation type="journal article" date="2021" name="PeerJ">
        <title>Extensive microbial diversity within the chicken gut microbiome revealed by metagenomics and culture.</title>
        <authorList>
            <person name="Gilroy R."/>
            <person name="Ravi A."/>
            <person name="Getino M."/>
            <person name="Pursley I."/>
            <person name="Horton D.L."/>
            <person name="Alikhan N.F."/>
            <person name="Baker D."/>
            <person name="Gharbi K."/>
            <person name="Hall N."/>
            <person name="Watson M."/>
            <person name="Adriaenssens E.M."/>
            <person name="Foster-Nyarko E."/>
            <person name="Jarju S."/>
            <person name="Secka A."/>
            <person name="Antonio M."/>
            <person name="Oren A."/>
            <person name="Chaudhuri R.R."/>
            <person name="La Ragione R."/>
            <person name="Hildebrand F."/>
            <person name="Pallen M.J."/>
        </authorList>
    </citation>
    <scope>NUCLEOTIDE SEQUENCE</scope>
    <source>
        <strain evidence="11">ChiBcec15-4380</strain>
    </source>
</reference>
<dbReference type="GO" id="GO:0046677">
    <property type="term" value="P:response to antibiotic"/>
    <property type="evidence" value="ECO:0007669"/>
    <property type="project" value="UniProtKB-KW"/>
</dbReference>
<keyword evidence="6 7" id="KW-0046">Antibiotic resistance</keyword>
<evidence type="ECO:0000256" key="2">
    <source>
        <dbReference type="ARBA" id="ARBA00022679"/>
    </source>
</evidence>
<sequence length="261" mass="29175">MQKTPLRQLPEDLPDQFRPLVQAAAVYDSSCSPQALVLYLDRDGGYYLKRAGRGQLALEARMARFYHAKGLGPEVLDYVSSDRDWLLTAAVPGEDCIAPRYLEDPKRLCDTIALELRKLHETDYTGCPVPDRTGDYVAAVEQNRATGQFEGDLPPDSFGFRTADEAYALFSAGKDALRSKVLLHGDYCLPNILLRDWALSGFIDVGCGGVGGRHIDLFWGAWTLWWNLKTDQYRSRFFDAYGRDALNEPLLEVIAAAEVFG</sequence>
<evidence type="ECO:0000256" key="3">
    <source>
        <dbReference type="ARBA" id="ARBA00022741"/>
    </source>
</evidence>
<dbReference type="Gene3D" id="3.90.1200.10">
    <property type="match status" value="1"/>
</dbReference>
<dbReference type="GO" id="GO:0016301">
    <property type="term" value="F:kinase activity"/>
    <property type="evidence" value="ECO:0007669"/>
    <property type="project" value="UniProtKB-KW"/>
</dbReference>
<evidence type="ECO:0000256" key="6">
    <source>
        <dbReference type="ARBA" id="ARBA00023251"/>
    </source>
</evidence>
<evidence type="ECO:0000256" key="9">
    <source>
        <dbReference type="PIRSR" id="PIRSR000706-2"/>
    </source>
</evidence>
<evidence type="ECO:0000256" key="7">
    <source>
        <dbReference type="PIRNR" id="PIRNR000706"/>
    </source>
</evidence>
<dbReference type="Proteomes" id="UP000824239">
    <property type="component" value="Unassembled WGS sequence"/>
</dbReference>
<dbReference type="Pfam" id="PF01636">
    <property type="entry name" value="APH"/>
    <property type="match status" value="1"/>
</dbReference>
<gene>
    <name evidence="11" type="ORF">IAA53_01630</name>
</gene>
<name>A0A9D1AQA9_9FIRM</name>
<comment type="caution">
    <text evidence="11">The sequence shown here is derived from an EMBL/GenBank/DDBJ whole genome shotgun (WGS) entry which is preliminary data.</text>
</comment>
<evidence type="ECO:0000256" key="5">
    <source>
        <dbReference type="ARBA" id="ARBA00022840"/>
    </source>
</evidence>
<dbReference type="AlphaFoldDB" id="A0A9D1AQA9"/>
<evidence type="ECO:0000256" key="1">
    <source>
        <dbReference type="ARBA" id="ARBA00006219"/>
    </source>
</evidence>
<keyword evidence="9" id="KW-0479">Metal-binding</keyword>
<dbReference type="InterPro" id="IPR024165">
    <property type="entry name" value="Kan/Strep_kinase"/>
</dbReference>
<accession>A0A9D1AQA9</accession>
<feature type="domain" description="Aminoglycoside phosphotransferase" evidence="10">
    <location>
        <begin position="42"/>
        <end position="244"/>
    </location>
</feature>
<feature type="binding site" evidence="9">
    <location>
        <position position="191"/>
    </location>
    <ligand>
        <name>Mg(2+)</name>
        <dbReference type="ChEBI" id="CHEBI:18420"/>
    </ligand>
</feature>
<evidence type="ECO:0000256" key="8">
    <source>
        <dbReference type="PIRSR" id="PIRSR000706-1"/>
    </source>
</evidence>
<dbReference type="InterPro" id="IPR011009">
    <property type="entry name" value="Kinase-like_dom_sf"/>
</dbReference>
<dbReference type="GO" id="GO:0046872">
    <property type="term" value="F:metal ion binding"/>
    <property type="evidence" value="ECO:0007669"/>
    <property type="project" value="UniProtKB-KW"/>
</dbReference>
<feature type="binding site" evidence="9">
    <location>
        <position position="204"/>
    </location>
    <ligand>
        <name>Mg(2+)</name>
        <dbReference type="ChEBI" id="CHEBI:18420"/>
    </ligand>
</feature>
<evidence type="ECO:0000259" key="10">
    <source>
        <dbReference type="Pfam" id="PF01636"/>
    </source>
</evidence>
<evidence type="ECO:0000256" key="4">
    <source>
        <dbReference type="ARBA" id="ARBA00022777"/>
    </source>
</evidence>
<comment type="similarity">
    <text evidence="1 7">Belongs to the aminoglycoside phosphotransferase family.</text>
</comment>
<dbReference type="CDD" id="cd05150">
    <property type="entry name" value="APH"/>
    <property type="match status" value="1"/>
</dbReference>
<evidence type="ECO:0000313" key="12">
    <source>
        <dbReference type="Proteomes" id="UP000824239"/>
    </source>
</evidence>
<feature type="active site" description="Proton acceptor" evidence="8">
    <location>
        <position position="186"/>
    </location>
</feature>
<keyword evidence="2 7" id="KW-0808">Transferase</keyword>
<reference evidence="11" key="1">
    <citation type="submission" date="2020-10" db="EMBL/GenBank/DDBJ databases">
        <authorList>
            <person name="Gilroy R."/>
        </authorList>
    </citation>
    <scope>NUCLEOTIDE SEQUENCE</scope>
    <source>
        <strain evidence="11">ChiBcec15-4380</strain>
    </source>
</reference>
<evidence type="ECO:0000313" key="11">
    <source>
        <dbReference type="EMBL" id="HIR49982.1"/>
    </source>
</evidence>